<accession>A0A507CX55</accession>
<keyword evidence="4" id="KW-1185">Reference proteome</keyword>
<evidence type="ECO:0000313" key="4">
    <source>
        <dbReference type="Proteomes" id="UP000317494"/>
    </source>
</evidence>
<name>A0A507CX55_9FUNG</name>
<dbReference type="Proteomes" id="UP000320475">
    <property type="component" value="Unassembled WGS sequence"/>
</dbReference>
<gene>
    <name evidence="3" type="ORF">SeLEV6574_g02373</name>
    <name evidence="2" type="ORF">SeMB42_g04628</name>
</gene>
<dbReference type="EMBL" id="QEAN01000192">
    <property type="protein sequence ID" value="TPX43705.1"/>
    <property type="molecule type" value="Genomic_DNA"/>
</dbReference>
<dbReference type="VEuPathDB" id="FungiDB:SeMB42_g04628"/>
<feature type="compositionally biased region" description="Low complexity" evidence="1">
    <location>
        <begin position="11"/>
        <end position="23"/>
    </location>
</feature>
<evidence type="ECO:0000313" key="5">
    <source>
        <dbReference type="Proteomes" id="UP000320475"/>
    </source>
</evidence>
<evidence type="ECO:0000313" key="3">
    <source>
        <dbReference type="EMBL" id="TPX47914.1"/>
    </source>
</evidence>
<feature type="compositionally biased region" description="Polar residues" evidence="1">
    <location>
        <begin position="1"/>
        <end position="10"/>
    </location>
</feature>
<evidence type="ECO:0000256" key="1">
    <source>
        <dbReference type="SAM" id="MobiDB-lite"/>
    </source>
</evidence>
<evidence type="ECO:0000313" key="2">
    <source>
        <dbReference type="EMBL" id="TPX43705.1"/>
    </source>
</evidence>
<protein>
    <submittedName>
        <fullName evidence="2">Uncharacterized protein</fullName>
    </submittedName>
</protein>
<dbReference type="AlphaFoldDB" id="A0A507CX55"/>
<reference evidence="4 5" key="1">
    <citation type="journal article" date="2019" name="Sci. Rep.">
        <title>Comparative genomics of chytrid fungi reveal insights into the obligate biotrophic and pathogenic lifestyle of Synchytrium endobioticum.</title>
        <authorList>
            <person name="van de Vossenberg B.T.L.H."/>
            <person name="Warris S."/>
            <person name="Nguyen H.D.T."/>
            <person name="van Gent-Pelzer M.P.E."/>
            <person name="Joly D.L."/>
            <person name="van de Geest H.C."/>
            <person name="Bonants P.J.M."/>
            <person name="Smith D.S."/>
            <person name="Levesque C.A."/>
            <person name="van der Lee T.A.J."/>
        </authorList>
    </citation>
    <scope>NUCLEOTIDE SEQUENCE [LARGE SCALE GENOMIC DNA]</scope>
    <source>
        <strain evidence="3 5">LEV6574</strain>
        <strain evidence="2 4">MB42</strain>
    </source>
</reference>
<dbReference type="EMBL" id="QEAM01000065">
    <property type="protein sequence ID" value="TPX47914.1"/>
    <property type="molecule type" value="Genomic_DNA"/>
</dbReference>
<feature type="region of interest" description="Disordered" evidence="1">
    <location>
        <begin position="1"/>
        <end position="88"/>
    </location>
</feature>
<proteinExistence type="predicted"/>
<feature type="compositionally biased region" description="Polar residues" evidence="1">
    <location>
        <begin position="36"/>
        <end position="45"/>
    </location>
</feature>
<sequence length="212" mass="24111">MSRPTRQLQRPSASTAPSSAPASRITLASHHDHSSNLHPSSTSYESRIERPTEARKLVRQVKTLPANSLPARTSSYDRDRSTPAETMPSASFAYRQRSNSLPVTDSLFKVGPVVDEIRVKVYMEEAKRHRQSDTAPVVFSFSVELGISYREFSNKLRHKARTIQREEDDNLYGTIPVLIADEHGPLKDDRSLDSLIRKCWAKERTPKIRWII</sequence>
<feature type="compositionally biased region" description="Basic and acidic residues" evidence="1">
    <location>
        <begin position="46"/>
        <end position="56"/>
    </location>
</feature>
<dbReference type="Proteomes" id="UP000317494">
    <property type="component" value="Unassembled WGS sequence"/>
</dbReference>
<organism evidence="2 4">
    <name type="scientific">Synchytrium endobioticum</name>
    <dbReference type="NCBI Taxonomy" id="286115"/>
    <lineage>
        <taxon>Eukaryota</taxon>
        <taxon>Fungi</taxon>
        <taxon>Fungi incertae sedis</taxon>
        <taxon>Chytridiomycota</taxon>
        <taxon>Chytridiomycota incertae sedis</taxon>
        <taxon>Chytridiomycetes</taxon>
        <taxon>Synchytriales</taxon>
        <taxon>Synchytriaceae</taxon>
        <taxon>Synchytrium</taxon>
    </lineage>
</organism>
<comment type="caution">
    <text evidence="2">The sequence shown here is derived from an EMBL/GenBank/DDBJ whole genome shotgun (WGS) entry which is preliminary data.</text>
</comment>